<comment type="cofactor">
    <cofactor evidence="15">
        <name>[4Fe-4S] cluster</name>
        <dbReference type="ChEBI" id="CHEBI:49883"/>
    </cofactor>
    <text evidence="15">Binds 1 [4Fe-4S] cluster. The cluster is coordinated with 3 cysteines and an exchangeable S-adenosyl-L-methionine.</text>
</comment>
<feature type="binding site" evidence="15">
    <location>
        <position position="27"/>
    </location>
    <ligand>
        <name>[4Fe-4S] cluster</name>
        <dbReference type="ChEBI" id="CHEBI:49883"/>
        <note>4Fe-4S-S-AdoMet</note>
    </ligand>
</feature>
<dbReference type="Pfam" id="PF04055">
    <property type="entry name" value="Radical_SAM"/>
    <property type="match status" value="1"/>
</dbReference>
<organism evidence="17">
    <name type="scientific">Dehalogenimonas sp. 4OHTPN</name>
    <dbReference type="NCBI Taxonomy" id="3166643"/>
    <lineage>
        <taxon>Bacteria</taxon>
        <taxon>Bacillati</taxon>
        <taxon>Chloroflexota</taxon>
        <taxon>Dehalococcoidia</taxon>
        <taxon>Dehalococcoidales</taxon>
        <taxon>Dehalococcoidaceae</taxon>
        <taxon>Dehalogenimonas</taxon>
    </lineage>
</organism>
<dbReference type="GO" id="GO:0005737">
    <property type="term" value="C:cytoplasm"/>
    <property type="evidence" value="ECO:0007669"/>
    <property type="project" value="TreeGrafter"/>
</dbReference>
<dbReference type="SUPFAM" id="SSF102114">
    <property type="entry name" value="Radical SAM enzymes"/>
    <property type="match status" value="1"/>
</dbReference>
<dbReference type="SFLD" id="SFLDF00344">
    <property type="entry name" value="ELP3-like"/>
    <property type="match status" value="1"/>
</dbReference>
<evidence type="ECO:0000256" key="11">
    <source>
        <dbReference type="ARBA" id="ARBA00023014"/>
    </source>
</evidence>
<evidence type="ECO:0000256" key="2">
    <source>
        <dbReference type="ARBA" id="ARBA00005494"/>
    </source>
</evidence>
<evidence type="ECO:0000256" key="4">
    <source>
        <dbReference type="ARBA" id="ARBA00022555"/>
    </source>
</evidence>
<comment type="pathway">
    <text evidence="1">tRNA modification.</text>
</comment>
<dbReference type="InterPro" id="IPR058240">
    <property type="entry name" value="rSAM_sf"/>
</dbReference>
<dbReference type="SUPFAM" id="SSF55729">
    <property type="entry name" value="Acyl-CoA N-acyltransferases (Nat)"/>
    <property type="match status" value="1"/>
</dbReference>
<evidence type="ECO:0000256" key="3">
    <source>
        <dbReference type="ARBA" id="ARBA00022485"/>
    </source>
</evidence>
<dbReference type="RefSeq" id="WP_353713969.1">
    <property type="nucleotide sequence ID" value="NZ_CP159307.1"/>
</dbReference>
<keyword evidence="12" id="KW-0012">Acyltransferase</keyword>
<keyword evidence="9" id="KW-0694">RNA-binding</keyword>
<dbReference type="NCBIfam" id="TIGR01211">
    <property type="entry name" value="ELP3"/>
    <property type="match status" value="1"/>
</dbReference>
<keyword evidence="10 15" id="KW-0408">Iron</keyword>
<dbReference type="InterPro" id="IPR034687">
    <property type="entry name" value="ELP3-like"/>
</dbReference>
<evidence type="ECO:0000259" key="16">
    <source>
        <dbReference type="PROSITE" id="PS51918"/>
    </source>
</evidence>
<name>A0AAU8G6Y9_9CHLR</name>
<dbReference type="SFLD" id="SFLDG01086">
    <property type="entry name" value="elongater_protein-like"/>
    <property type="match status" value="1"/>
</dbReference>
<comment type="similarity">
    <text evidence="2">Belongs to the ELP3 family.</text>
</comment>
<evidence type="ECO:0000256" key="1">
    <source>
        <dbReference type="ARBA" id="ARBA00005217"/>
    </source>
</evidence>
<evidence type="ECO:0000256" key="7">
    <source>
        <dbReference type="ARBA" id="ARBA00022694"/>
    </source>
</evidence>
<dbReference type="InterPro" id="IPR007197">
    <property type="entry name" value="rSAM"/>
</dbReference>
<evidence type="ECO:0000256" key="8">
    <source>
        <dbReference type="ARBA" id="ARBA00022723"/>
    </source>
</evidence>
<dbReference type="GO" id="GO:0051539">
    <property type="term" value="F:4 iron, 4 sulfur cluster binding"/>
    <property type="evidence" value="ECO:0007669"/>
    <property type="project" value="UniProtKB-KW"/>
</dbReference>
<feature type="binding site" evidence="15">
    <location>
        <position position="30"/>
    </location>
    <ligand>
        <name>[4Fe-4S] cluster</name>
        <dbReference type="ChEBI" id="CHEBI:49883"/>
        <note>4Fe-4S-S-AdoMet</note>
    </ligand>
</feature>
<evidence type="ECO:0000256" key="12">
    <source>
        <dbReference type="ARBA" id="ARBA00023315"/>
    </source>
</evidence>
<feature type="binding site" evidence="15">
    <location>
        <position position="23"/>
    </location>
    <ligand>
        <name>[4Fe-4S] cluster</name>
        <dbReference type="ChEBI" id="CHEBI:49883"/>
        <note>4Fe-4S-S-AdoMet</note>
    </ligand>
</feature>
<dbReference type="PANTHER" id="PTHR11135:SF0">
    <property type="entry name" value="ELONGATOR COMPLEX PROTEIN 3"/>
    <property type="match status" value="1"/>
</dbReference>
<dbReference type="GO" id="GO:0106261">
    <property type="term" value="F:tRNA uridine(34) acetyltransferase activity"/>
    <property type="evidence" value="ECO:0007669"/>
    <property type="project" value="UniProtKB-EC"/>
</dbReference>
<accession>A0AAU8G6Y9</accession>
<dbReference type="GO" id="GO:0000049">
    <property type="term" value="F:tRNA binding"/>
    <property type="evidence" value="ECO:0007669"/>
    <property type="project" value="UniProtKB-KW"/>
</dbReference>
<keyword evidence="5" id="KW-0808">Transferase</keyword>
<feature type="domain" description="Radical SAM core" evidence="16">
    <location>
        <begin position="6"/>
        <end position="280"/>
    </location>
</feature>
<dbReference type="InterPro" id="IPR039661">
    <property type="entry name" value="ELP3"/>
</dbReference>
<dbReference type="SMART" id="SM00729">
    <property type="entry name" value="Elp3"/>
    <property type="match status" value="1"/>
</dbReference>
<dbReference type="Pfam" id="PF16199">
    <property type="entry name" value="Radical_SAM_C"/>
    <property type="match status" value="1"/>
</dbReference>
<dbReference type="PROSITE" id="PS51918">
    <property type="entry name" value="RADICAL_SAM"/>
    <property type="match status" value="1"/>
</dbReference>
<dbReference type="InterPro" id="IPR032432">
    <property type="entry name" value="Radical_SAM_C"/>
</dbReference>
<evidence type="ECO:0000256" key="6">
    <source>
        <dbReference type="ARBA" id="ARBA00022691"/>
    </source>
</evidence>
<evidence type="ECO:0000256" key="5">
    <source>
        <dbReference type="ARBA" id="ARBA00022679"/>
    </source>
</evidence>
<keyword evidence="3" id="KW-0004">4Fe-4S</keyword>
<dbReference type="GO" id="GO:0046872">
    <property type="term" value="F:metal ion binding"/>
    <property type="evidence" value="ECO:0007669"/>
    <property type="project" value="UniProtKB-KW"/>
</dbReference>
<keyword evidence="4" id="KW-0820">tRNA-binding</keyword>
<keyword evidence="8 15" id="KW-0479">Metal-binding</keyword>
<evidence type="ECO:0000313" key="17">
    <source>
        <dbReference type="EMBL" id="XCH32697.1"/>
    </source>
</evidence>
<dbReference type="SFLD" id="SFLDS00029">
    <property type="entry name" value="Radical_SAM"/>
    <property type="match status" value="1"/>
</dbReference>
<protein>
    <recommendedName>
        <fullName evidence="13">tRNA carboxymethyluridine synthase</fullName>
        <ecNumber evidence="13">2.3.1.311</ecNumber>
    </recommendedName>
</protein>
<dbReference type="PIRSF" id="PIRSF005669">
    <property type="entry name" value="Hist_AcTrfase_ELP3"/>
    <property type="match status" value="1"/>
</dbReference>
<proteinExistence type="inferred from homology"/>
<keyword evidence="7" id="KW-0819">tRNA processing</keyword>
<dbReference type="InterPro" id="IPR006638">
    <property type="entry name" value="Elp3/MiaA/NifB-like_rSAM"/>
</dbReference>
<keyword evidence="11 15" id="KW-0411">Iron-sulfur</keyword>
<reference evidence="17" key="1">
    <citation type="submission" date="2024-06" db="EMBL/GenBank/DDBJ databases">
        <title>A Novel Isolate, Dehalogenimonas sp. Strain 4OHTPN, Dechlorinates Aromatic 4 Hydroxy chlorothalonil by a Novel Reductive Dehalogenase.</title>
        <authorList>
            <person name="Liu G."/>
        </authorList>
    </citation>
    <scope>NUCLEOTIDE SEQUENCE</scope>
    <source>
        <strain evidence="17">4OHTPN</strain>
    </source>
</reference>
<dbReference type="EC" id="2.3.1.311" evidence="13"/>
<dbReference type="CDD" id="cd01335">
    <property type="entry name" value="Radical_SAM"/>
    <property type="match status" value="1"/>
</dbReference>
<evidence type="ECO:0000256" key="13">
    <source>
        <dbReference type="ARBA" id="ARBA00044771"/>
    </source>
</evidence>
<dbReference type="AlphaFoldDB" id="A0AAU8G6Y9"/>
<evidence type="ECO:0000256" key="10">
    <source>
        <dbReference type="ARBA" id="ARBA00023004"/>
    </source>
</evidence>
<evidence type="ECO:0000256" key="9">
    <source>
        <dbReference type="ARBA" id="ARBA00022884"/>
    </source>
</evidence>
<dbReference type="Gene3D" id="3.40.630.30">
    <property type="match status" value="1"/>
</dbReference>
<sequence>MKKLTRTISGVTPVAVMSRPAPCPGQCVYCPDFKNTPRSYTPHSPAVIRAATCGYDAAEQVKLRLHILSKMEHPTDKIELIVMGGTFLATPAGYQESFIKDCFDALNSTISETLEQAQQINETASHRAVGLCIETRPDICGEEEIARMVGWGVTRVELGVQTLDDDVYRIVNRGHTAADVASATARLRRSGLKVHYHWMPGLPGSTPGNDLALTRELFDNPAYRPDGLKIYPTMVVDNTELQRWHLDGRYTPYPDEVMTDLIAEMKRLVPPYVRISRVLRDIPAEYITGGLKNSLRDGVQQRLSEQGASCLCIRCRELGHRQRRSLKSGLPSQRRLDYEASGGREIFLSFEDDNGTLYGLLRLRIQQGGPALFDGIGTSAMIRELHVYGQELEIGKRDYASAQHRGFGRELVREAERIARDEFNSPVIIVLSGVGARAYYRDQGYGLESGYMVKLLKPLVTGVSIDKRVNLS</sequence>
<evidence type="ECO:0000256" key="14">
    <source>
        <dbReference type="ARBA" id="ARBA00047372"/>
    </source>
</evidence>
<evidence type="ECO:0000256" key="15">
    <source>
        <dbReference type="PIRSR" id="PIRSR005669-1"/>
    </source>
</evidence>
<dbReference type="Gene3D" id="3.20.20.70">
    <property type="entry name" value="Aldolase class I"/>
    <property type="match status" value="1"/>
</dbReference>
<keyword evidence="6" id="KW-0949">S-adenosyl-L-methionine</keyword>
<dbReference type="PANTHER" id="PTHR11135">
    <property type="entry name" value="HISTONE ACETYLTRANSFERASE-RELATED"/>
    <property type="match status" value="1"/>
</dbReference>
<dbReference type="GO" id="GO:0002926">
    <property type="term" value="P:tRNA wobble base 5-methoxycarbonylmethyl-2-thiouridinylation"/>
    <property type="evidence" value="ECO:0007669"/>
    <property type="project" value="TreeGrafter"/>
</dbReference>
<dbReference type="EMBL" id="CP159307">
    <property type="protein sequence ID" value="XCH32697.1"/>
    <property type="molecule type" value="Genomic_DNA"/>
</dbReference>
<dbReference type="InterPro" id="IPR013785">
    <property type="entry name" value="Aldolase_TIM"/>
</dbReference>
<dbReference type="InterPro" id="IPR016181">
    <property type="entry name" value="Acyl_CoA_acyltransferase"/>
</dbReference>
<gene>
    <name evidence="17" type="ORF">ABV300_05890</name>
</gene>
<comment type="catalytic activity">
    <reaction evidence="14">
        <text>uridine(34) in tRNA + acetyl-CoA + S-adenosyl-L-methionine + H2O = 5-(carboxymethyl)uridine(34) in tRNA + 5'-deoxyadenosine + L-methionine + CoA + 2 H(+)</text>
        <dbReference type="Rhea" id="RHEA:61020"/>
        <dbReference type="Rhea" id="RHEA-COMP:10407"/>
        <dbReference type="Rhea" id="RHEA-COMP:11727"/>
        <dbReference type="ChEBI" id="CHEBI:15377"/>
        <dbReference type="ChEBI" id="CHEBI:15378"/>
        <dbReference type="ChEBI" id="CHEBI:17319"/>
        <dbReference type="ChEBI" id="CHEBI:57287"/>
        <dbReference type="ChEBI" id="CHEBI:57288"/>
        <dbReference type="ChEBI" id="CHEBI:57844"/>
        <dbReference type="ChEBI" id="CHEBI:59789"/>
        <dbReference type="ChEBI" id="CHEBI:65315"/>
        <dbReference type="ChEBI" id="CHEBI:74882"/>
        <dbReference type="EC" id="2.3.1.311"/>
    </reaction>
    <physiologicalReaction direction="left-to-right" evidence="14">
        <dbReference type="Rhea" id="RHEA:61021"/>
    </physiologicalReaction>
</comment>